<dbReference type="AlphaFoldDB" id="A0A3D8P4W0"/>
<dbReference type="Proteomes" id="UP000256329">
    <property type="component" value="Unassembled WGS sequence"/>
</dbReference>
<dbReference type="PANTHER" id="PTHR33823">
    <property type="entry name" value="RNA POLYMERASE-BINDING TRANSCRIPTION FACTOR DKSA-RELATED"/>
    <property type="match status" value="1"/>
</dbReference>
<name>A0A3D8P4W0_9THEO</name>
<evidence type="ECO:0000256" key="1">
    <source>
        <dbReference type="ARBA" id="ARBA00022723"/>
    </source>
</evidence>
<organism evidence="7 8">
    <name type="scientific">Ammonifex thiophilus</name>
    <dbReference type="NCBI Taxonomy" id="444093"/>
    <lineage>
        <taxon>Bacteria</taxon>
        <taxon>Bacillati</taxon>
        <taxon>Bacillota</taxon>
        <taxon>Clostridia</taxon>
        <taxon>Thermoanaerobacterales</taxon>
        <taxon>Thermoanaerobacteraceae</taxon>
        <taxon>Ammonifex</taxon>
    </lineage>
</organism>
<reference evidence="7 8" key="1">
    <citation type="submission" date="2018-08" db="EMBL/GenBank/DDBJ databases">
        <title>Form III RuBisCO-mediated autotrophy in Thermodesulfobium bacteria.</title>
        <authorList>
            <person name="Toshchakov S.V."/>
            <person name="Kublanov I.V."/>
            <person name="Frolov E."/>
            <person name="Bonch-Osmolovskaya E.A."/>
            <person name="Tourova T.P."/>
            <person name="Chernych N.A."/>
            <person name="Lebedinsky A.V."/>
        </authorList>
    </citation>
    <scope>NUCLEOTIDE SEQUENCE [LARGE SCALE GENOMIC DNA]</scope>
    <source>
        <strain evidence="7 8">SR</strain>
    </source>
</reference>
<evidence type="ECO:0000256" key="2">
    <source>
        <dbReference type="ARBA" id="ARBA00022771"/>
    </source>
</evidence>
<proteinExistence type="predicted"/>
<dbReference type="Gene3D" id="1.20.120.910">
    <property type="entry name" value="DksA, coiled-coil domain"/>
    <property type="match status" value="1"/>
</dbReference>
<comment type="caution">
    <text evidence="7">The sequence shown here is derived from an EMBL/GenBank/DDBJ whole genome shotgun (WGS) entry which is preliminary data.</text>
</comment>
<gene>
    <name evidence="7" type="ORF">DXX99_06290</name>
</gene>
<dbReference type="Pfam" id="PF01258">
    <property type="entry name" value="zf-dskA_traR"/>
    <property type="match status" value="1"/>
</dbReference>
<feature type="zinc finger region" description="dksA C4-type" evidence="4">
    <location>
        <begin position="88"/>
        <end position="112"/>
    </location>
</feature>
<keyword evidence="2" id="KW-0863">Zinc-finger</keyword>
<evidence type="ECO:0000256" key="5">
    <source>
        <dbReference type="SAM" id="MobiDB-lite"/>
    </source>
</evidence>
<dbReference type="PROSITE" id="PS01102">
    <property type="entry name" value="ZF_DKSA_1"/>
    <property type="match status" value="1"/>
</dbReference>
<protein>
    <submittedName>
        <fullName evidence="7">Conjugal transfer protein TraR</fullName>
    </submittedName>
</protein>
<evidence type="ECO:0000313" key="7">
    <source>
        <dbReference type="EMBL" id="RDV83004.1"/>
    </source>
</evidence>
<keyword evidence="8" id="KW-1185">Reference proteome</keyword>
<dbReference type="PANTHER" id="PTHR33823:SF4">
    <property type="entry name" value="GENERAL STRESS PROTEIN 16O"/>
    <property type="match status" value="1"/>
</dbReference>
<keyword evidence="3" id="KW-0862">Zinc</keyword>
<dbReference type="InterPro" id="IPR014240">
    <property type="entry name" value="YteA"/>
</dbReference>
<feature type="compositionally biased region" description="Basic and acidic residues" evidence="5">
    <location>
        <begin position="20"/>
        <end position="36"/>
    </location>
</feature>
<dbReference type="SUPFAM" id="SSF109635">
    <property type="entry name" value="DnaK suppressor protein DksA, alpha-hairpin domain"/>
    <property type="match status" value="1"/>
</dbReference>
<accession>A0A3D8P4W0</accession>
<dbReference type="NCBIfam" id="TIGR02890">
    <property type="entry name" value="bacill_yteA"/>
    <property type="match status" value="1"/>
</dbReference>
<dbReference type="RefSeq" id="WP_115792648.1">
    <property type="nucleotide sequence ID" value="NZ_QSLN01000007.1"/>
</dbReference>
<evidence type="ECO:0000256" key="3">
    <source>
        <dbReference type="ARBA" id="ARBA00022833"/>
    </source>
</evidence>
<feature type="domain" description="Zinc finger DksA/TraR C4-type" evidence="6">
    <location>
        <begin position="83"/>
        <end position="117"/>
    </location>
</feature>
<dbReference type="SUPFAM" id="SSF57716">
    <property type="entry name" value="Glucocorticoid receptor-like (DNA-binding domain)"/>
    <property type="match status" value="1"/>
</dbReference>
<dbReference type="InterPro" id="IPR020458">
    <property type="entry name" value="Znf_DskA_TraR_CS"/>
</dbReference>
<evidence type="ECO:0000256" key="4">
    <source>
        <dbReference type="PROSITE-ProRule" id="PRU00510"/>
    </source>
</evidence>
<evidence type="ECO:0000259" key="6">
    <source>
        <dbReference type="Pfam" id="PF01258"/>
    </source>
</evidence>
<keyword evidence="1" id="KW-0479">Metal-binding</keyword>
<dbReference type="PROSITE" id="PS51128">
    <property type="entry name" value="ZF_DKSA_2"/>
    <property type="match status" value="1"/>
</dbReference>
<dbReference type="InterPro" id="IPR000962">
    <property type="entry name" value="Znf_DskA_TraR"/>
</dbReference>
<dbReference type="GO" id="GO:0008270">
    <property type="term" value="F:zinc ion binding"/>
    <property type="evidence" value="ECO:0007669"/>
    <property type="project" value="UniProtKB-KW"/>
</dbReference>
<dbReference type="InterPro" id="IPR037187">
    <property type="entry name" value="DnaK_N"/>
</dbReference>
<feature type="region of interest" description="Disordered" evidence="5">
    <location>
        <begin position="20"/>
        <end position="45"/>
    </location>
</feature>
<dbReference type="OrthoDB" id="9811543at2"/>
<sequence length="196" mass="22427">MTEGIDLERFRRRLLQEKEELEERAHSERQSMREATGELSLADNHPADIGSELFERAKDLALREDALLKLQAIEDALRRLEEGTYGRCESCGAPIPRERLEAVPYTTLCHACKEKQEAEKVKRIRPVEEEVLGTPFLEAGDDLGYNQEEVWEDVAQHSLSTELEEREGADGIPVTREDGVWYQDFRPYEDPPAGKS</sequence>
<dbReference type="EMBL" id="QSLN01000007">
    <property type="protein sequence ID" value="RDV83004.1"/>
    <property type="molecule type" value="Genomic_DNA"/>
</dbReference>
<evidence type="ECO:0000313" key="8">
    <source>
        <dbReference type="Proteomes" id="UP000256329"/>
    </source>
</evidence>